<organism evidence="1 2">
    <name type="scientific">Pseudomonas amygdali pv. mori</name>
    <dbReference type="NCBI Taxonomy" id="34065"/>
    <lineage>
        <taxon>Bacteria</taxon>
        <taxon>Pseudomonadati</taxon>
        <taxon>Pseudomonadota</taxon>
        <taxon>Gammaproteobacteria</taxon>
        <taxon>Pseudomonadales</taxon>
        <taxon>Pseudomonadaceae</taxon>
        <taxon>Pseudomonas</taxon>
        <taxon>Pseudomonas amygdali</taxon>
    </lineage>
</organism>
<evidence type="ECO:0000313" key="2">
    <source>
        <dbReference type="Proteomes" id="UP000050420"/>
    </source>
</evidence>
<comment type="caution">
    <text evidence="1">The sequence shown here is derived from an EMBL/GenBank/DDBJ whole genome shotgun (WGS) entry which is preliminary data.</text>
</comment>
<proteinExistence type="predicted"/>
<dbReference type="AlphaFoldDB" id="A0A0P9UCG0"/>
<evidence type="ECO:0000313" key="1">
    <source>
        <dbReference type="EMBL" id="KPX85862.1"/>
    </source>
</evidence>
<dbReference type="InterPro" id="IPR036249">
    <property type="entry name" value="Thioredoxin-like_sf"/>
</dbReference>
<dbReference type="Proteomes" id="UP000050420">
    <property type="component" value="Unassembled WGS sequence"/>
</dbReference>
<dbReference type="EMBL" id="LJQU01000531">
    <property type="protein sequence ID" value="KPX85862.1"/>
    <property type="molecule type" value="Genomic_DNA"/>
</dbReference>
<dbReference type="PATRIC" id="fig|34065.5.peg.2769"/>
<sequence>MEGLSMSVITVTDATFQKEVLEASKIKPVLVEFSTRAKENKQKLPNASAKMDAVIDELDAVYAEQVKFVRVEIELDPDLKDTLNPVTSNMYAINHGPTTVLIKTVEEIAEIVGGYDRKYVEDKSKAFAGIDNGGAR</sequence>
<protein>
    <submittedName>
        <fullName evidence="1">Uncharacterized protein</fullName>
    </submittedName>
</protein>
<dbReference type="SUPFAM" id="SSF52833">
    <property type="entry name" value="Thioredoxin-like"/>
    <property type="match status" value="1"/>
</dbReference>
<gene>
    <name evidence="1" type="ORF">ALO63_101672</name>
</gene>
<dbReference type="Gene3D" id="3.40.30.10">
    <property type="entry name" value="Glutaredoxin"/>
    <property type="match status" value="1"/>
</dbReference>
<reference evidence="1 2" key="1">
    <citation type="submission" date="2015-09" db="EMBL/GenBank/DDBJ databases">
        <title>Genome announcement of multiple Pseudomonas syringae strains.</title>
        <authorList>
            <person name="Thakur S."/>
            <person name="Wang P.W."/>
            <person name="Gong Y."/>
            <person name="Weir B.S."/>
            <person name="Guttman D.S."/>
        </authorList>
    </citation>
    <scope>NUCLEOTIDE SEQUENCE [LARGE SCALE GENOMIC DNA]</scope>
    <source>
        <strain evidence="1 2">ICMP4331</strain>
    </source>
</reference>
<accession>A0A0P9UCG0</accession>
<name>A0A0P9UCG0_PSEA0</name>